<dbReference type="EMBL" id="HBUE01074811">
    <property type="protein sequence ID" value="CAG6474485.1"/>
    <property type="molecule type" value="Transcribed_RNA"/>
</dbReference>
<reference evidence="2" key="1">
    <citation type="submission" date="2021-05" db="EMBL/GenBank/DDBJ databases">
        <authorList>
            <person name="Alioto T."/>
            <person name="Alioto T."/>
            <person name="Gomez Garrido J."/>
        </authorList>
    </citation>
    <scope>NUCLEOTIDE SEQUENCE</scope>
</reference>
<name>A0A8D8BG18_CULPI</name>
<proteinExistence type="predicted"/>
<dbReference type="AlphaFoldDB" id="A0A8D8BG18"/>
<organism evidence="2">
    <name type="scientific">Culex pipiens</name>
    <name type="common">House mosquito</name>
    <dbReference type="NCBI Taxonomy" id="7175"/>
    <lineage>
        <taxon>Eukaryota</taxon>
        <taxon>Metazoa</taxon>
        <taxon>Ecdysozoa</taxon>
        <taxon>Arthropoda</taxon>
        <taxon>Hexapoda</taxon>
        <taxon>Insecta</taxon>
        <taxon>Pterygota</taxon>
        <taxon>Neoptera</taxon>
        <taxon>Endopterygota</taxon>
        <taxon>Diptera</taxon>
        <taxon>Nematocera</taxon>
        <taxon>Culicoidea</taxon>
        <taxon>Culicidae</taxon>
        <taxon>Culicinae</taxon>
        <taxon>Culicini</taxon>
        <taxon>Culex</taxon>
        <taxon>Culex</taxon>
    </lineage>
</organism>
<evidence type="ECO:0000256" key="1">
    <source>
        <dbReference type="SAM" id="Phobius"/>
    </source>
</evidence>
<feature type="transmembrane region" description="Helical" evidence="1">
    <location>
        <begin position="23"/>
        <end position="56"/>
    </location>
</feature>
<keyword evidence="1" id="KW-0472">Membrane</keyword>
<protein>
    <submittedName>
        <fullName evidence="2">(northern house mosquito) hypothetical protein</fullName>
    </submittedName>
</protein>
<accession>A0A8D8BG18</accession>
<keyword evidence="1" id="KW-0812">Transmembrane</keyword>
<sequence length="106" mass="12424">MAFLSLVNACLHVIEMDFDLFLFYYSILFFLFFDIMFLLFFFRYVFICFVILFFFLPGRDRFVRHHCFLGGFSASASEAPVPAEMEAPWGIFLLMQNRGGSNQTVP</sequence>
<evidence type="ECO:0000313" key="2">
    <source>
        <dbReference type="EMBL" id="CAG6474485.1"/>
    </source>
</evidence>
<keyword evidence="1" id="KW-1133">Transmembrane helix</keyword>